<evidence type="ECO:0000313" key="4">
    <source>
        <dbReference type="EMBL" id="MFC4326446.1"/>
    </source>
</evidence>
<evidence type="ECO:0000256" key="1">
    <source>
        <dbReference type="ARBA" id="ARBA00010515"/>
    </source>
</evidence>
<dbReference type="PANTHER" id="PTHR48081:SF8">
    <property type="entry name" value="ALPHA_BETA HYDROLASE FOLD-3 DOMAIN-CONTAINING PROTEIN-RELATED"/>
    <property type="match status" value="1"/>
</dbReference>
<dbReference type="PROSITE" id="PS01173">
    <property type="entry name" value="LIPASE_GDXG_HIS"/>
    <property type="match status" value="1"/>
</dbReference>
<reference evidence="5" key="1">
    <citation type="journal article" date="2019" name="Int. J. Syst. Evol. Microbiol.">
        <title>The Global Catalogue of Microorganisms (GCM) 10K type strain sequencing project: providing services to taxonomists for standard genome sequencing and annotation.</title>
        <authorList>
            <consortium name="The Broad Institute Genomics Platform"/>
            <consortium name="The Broad Institute Genome Sequencing Center for Infectious Disease"/>
            <person name="Wu L."/>
            <person name="Ma J."/>
        </authorList>
    </citation>
    <scope>NUCLEOTIDE SEQUENCE [LARGE SCALE GENOMIC DNA]</scope>
    <source>
        <strain evidence="5">PCU 347</strain>
    </source>
</reference>
<comment type="similarity">
    <text evidence="1">Belongs to the 'GDXG' lipolytic enzyme family.</text>
</comment>
<name>A0ABV8T5N0_9ACTN</name>
<comment type="caution">
    <text evidence="4">The sequence shown here is derived from an EMBL/GenBank/DDBJ whole genome shotgun (WGS) entry which is preliminary data.</text>
</comment>
<gene>
    <name evidence="4" type="ORF">ACFPC0_01090</name>
</gene>
<accession>A0ABV8T5N0</accession>
<dbReference type="SUPFAM" id="SSF53474">
    <property type="entry name" value="alpha/beta-Hydrolases"/>
    <property type="match status" value="1"/>
</dbReference>
<organism evidence="4 5">
    <name type="scientific">Streptomyces andamanensis</name>
    <dbReference type="NCBI Taxonomy" id="1565035"/>
    <lineage>
        <taxon>Bacteria</taxon>
        <taxon>Bacillati</taxon>
        <taxon>Actinomycetota</taxon>
        <taxon>Actinomycetes</taxon>
        <taxon>Kitasatosporales</taxon>
        <taxon>Streptomycetaceae</taxon>
        <taxon>Streptomyces</taxon>
    </lineage>
</organism>
<dbReference type="Proteomes" id="UP001595824">
    <property type="component" value="Unassembled WGS sequence"/>
</dbReference>
<evidence type="ECO:0000259" key="3">
    <source>
        <dbReference type="Pfam" id="PF07859"/>
    </source>
</evidence>
<dbReference type="PANTHER" id="PTHR48081">
    <property type="entry name" value="AB HYDROLASE SUPERFAMILY PROTEIN C4A8.06C"/>
    <property type="match status" value="1"/>
</dbReference>
<dbReference type="GO" id="GO:0016787">
    <property type="term" value="F:hydrolase activity"/>
    <property type="evidence" value="ECO:0007669"/>
    <property type="project" value="UniProtKB-KW"/>
</dbReference>
<evidence type="ECO:0000256" key="2">
    <source>
        <dbReference type="ARBA" id="ARBA00022801"/>
    </source>
</evidence>
<sequence length="320" mass="34486">MSYGYDPELTPWIDLLPDVDFAELDRVRRVEAEIMEFGQYEPPAPVDVHEATVPASDGAPEVGVRVYRPTGRSGRLPGLLYVHGGGFAIGSVDAFHGETTRIAAEVGAVVVSVKYRLAPEHPFPAALDDCYAALRWMASHGDELGVDPERIGVAGESSGAGLAAGLALYARDRGGPALAMQYLGVPVLDDRLDTRSMRIFTDTPGWNRHNAEVTWDYYLGGQGRRGGDDISPYAAPARAGDLSGLPPTYITAGEFDPVRDEDLAYAQRLIAAGVPTEVHVFPGTFHGSTQLAPQARVSRRIVAEQMLALRRGLGTEEDED</sequence>
<keyword evidence="2 4" id="KW-0378">Hydrolase</keyword>
<proteinExistence type="inferred from homology"/>
<dbReference type="InterPro" id="IPR013094">
    <property type="entry name" value="AB_hydrolase_3"/>
</dbReference>
<dbReference type="EMBL" id="JBHSDP010000003">
    <property type="protein sequence ID" value="MFC4326446.1"/>
    <property type="molecule type" value="Genomic_DNA"/>
</dbReference>
<dbReference type="Pfam" id="PF07859">
    <property type="entry name" value="Abhydrolase_3"/>
    <property type="match status" value="1"/>
</dbReference>
<feature type="domain" description="Alpha/beta hydrolase fold-3" evidence="3">
    <location>
        <begin position="79"/>
        <end position="287"/>
    </location>
</feature>
<evidence type="ECO:0000313" key="5">
    <source>
        <dbReference type="Proteomes" id="UP001595824"/>
    </source>
</evidence>
<dbReference type="Gene3D" id="3.40.50.1820">
    <property type="entry name" value="alpha/beta hydrolase"/>
    <property type="match status" value="1"/>
</dbReference>
<keyword evidence="5" id="KW-1185">Reference proteome</keyword>
<dbReference type="InterPro" id="IPR050300">
    <property type="entry name" value="GDXG_lipolytic_enzyme"/>
</dbReference>
<protein>
    <submittedName>
        <fullName evidence="4">Alpha/beta hydrolase</fullName>
    </submittedName>
</protein>
<dbReference type="RefSeq" id="WP_381736518.1">
    <property type="nucleotide sequence ID" value="NZ_JBHSDP010000003.1"/>
</dbReference>
<dbReference type="InterPro" id="IPR002168">
    <property type="entry name" value="Lipase_GDXG_HIS_AS"/>
</dbReference>
<dbReference type="InterPro" id="IPR029058">
    <property type="entry name" value="AB_hydrolase_fold"/>
</dbReference>